<gene>
    <name evidence="3" type="ORF">QTN89_05200</name>
</gene>
<organism evidence="3 4">
    <name type="scientific">Roseiconus lacunae</name>
    <dbReference type="NCBI Taxonomy" id="2605694"/>
    <lineage>
        <taxon>Bacteria</taxon>
        <taxon>Pseudomonadati</taxon>
        <taxon>Planctomycetota</taxon>
        <taxon>Planctomycetia</taxon>
        <taxon>Pirellulales</taxon>
        <taxon>Pirellulaceae</taxon>
        <taxon>Roseiconus</taxon>
    </lineage>
</organism>
<dbReference type="Gene3D" id="3.40.630.30">
    <property type="match status" value="1"/>
</dbReference>
<dbReference type="GO" id="GO:0016746">
    <property type="term" value="F:acyltransferase activity"/>
    <property type="evidence" value="ECO:0007669"/>
    <property type="project" value="UniProtKB-KW"/>
</dbReference>
<evidence type="ECO:0000313" key="4">
    <source>
        <dbReference type="Proteomes" id="UP001239462"/>
    </source>
</evidence>
<dbReference type="InterPro" id="IPR016181">
    <property type="entry name" value="Acyl_CoA_acyltransferase"/>
</dbReference>
<dbReference type="SUPFAM" id="SSF55729">
    <property type="entry name" value="Acyl-CoA N-acyltransferases (Nat)"/>
    <property type="match status" value="1"/>
</dbReference>
<keyword evidence="4" id="KW-1185">Reference proteome</keyword>
<dbReference type="Pfam" id="PF13480">
    <property type="entry name" value="Acetyltransf_6"/>
    <property type="match status" value="1"/>
</dbReference>
<reference evidence="3 4" key="1">
    <citation type="submission" date="2023-06" db="EMBL/GenBank/DDBJ databases">
        <title>Roseiconus lacunae JC819 isolated from Gulf of Mannar region, Tamil Nadu.</title>
        <authorList>
            <person name="Pk S."/>
            <person name="Ch S."/>
            <person name="Ch V.R."/>
        </authorList>
    </citation>
    <scope>NUCLEOTIDE SEQUENCE [LARGE SCALE GENOMIC DNA]</scope>
    <source>
        <strain evidence="3 4">JC819</strain>
    </source>
</reference>
<keyword evidence="3" id="KW-0012">Acyltransferase</keyword>
<dbReference type="RefSeq" id="WP_289162454.1">
    <property type="nucleotide sequence ID" value="NZ_JASZZN010000003.1"/>
</dbReference>
<dbReference type="InterPro" id="IPR038740">
    <property type="entry name" value="BioF2-like_GNAT_dom"/>
</dbReference>
<proteinExistence type="predicted"/>
<dbReference type="EC" id="2.3.1.-" evidence="3"/>
<name>A0ABT7PE95_9BACT</name>
<accession>A0ABT7PE95</accession>
<feature type="domain" description="BioF2-like acetyltransferase" evidence="2">
    <location>
        <begin position="186"/>
        <end position="324"/>
    </location>
</feature>
<comment type="caution">
    <text evidence="3">The sequence shown here is derived from an EMBL/GenBank/DDBJ whole genome shotgun (WGS) entry which is preliminary data.</text>
</comment>
<dbReference type="Proteomes" id="UP001239462">
    <property type="component" value="Unassembled WGS sequence"/>
</dbReference>
<dbReference type="EMBL" id="JASZZN010000003">
    <property type="protein sequence ID" value="MDM4014817.1"/>
    <property type="molecule type" value="Genomic_DNA"/>
</dbReference>
<sequence>MSLSATKTPVFDHSWPAAPGESGKATTAALKPFDLVGSDEKRVWESLRARYDRFRSPFFSVAFSEAVHAVRKDVEVAVVYQNERPIAFLPLHRQGQSCFPVGRFFNDAHNIVCDPGLNIPWHWLLRQIGCNAYHFHALVGQPLDEMPPHCCHRKVRSFRCEIGDNPVQYLRDLGRSHKTIGRQGQKTRKMAREVGTVQFEFDCRDVERLRQAIRWKRNQYQRTHILDLFSTPWTMELVERLFGNIDRDQTPRGILSTLNAGGRTVAAHFGMLDGDLLHYWFPAYDPAFARYSPGTGLFVSILEAAEAQGLRCIDMGYGEQPYKRKQTDETDEVGQGCISPSFTYRLLRCGQAHLIDGVKTLPLKSSLKRVGRSIWPNAGRSKLT</sequence>
<evidence type="ECO:0000313" key="3">
    <source>
        <dbReference type="EMBL" id="MDM4014817.1"/>
    </source>
</evidence>
<feature type="region of interest" description="Disordered" evidence="1">
    <location>
        <begin position="1"/>
        <end position="23"/>
    </location>
</feature>
<evidence type="ECO:0000256" key="1">
    <source>
        <dbReference type="SAM" id="MobiDB-lite"/>
    </source>
</evidence>
<keyword evidence="3" id="KW-0808">Transferase</keyword>
<protein>
    <submittedName>
        <fullName evidence="3">GNAT family N-acetyltransferase</fullName>
        <ecNumber evidence="3">2.3.1.-</ecNumber>
    </submittedName>
</protein>
<evidence type="ECO:0000259" key="2">
    <source>
        <dbReference type="Pfam" id="PF13480"/>
    </source>
</evidence>